<dbReference type="AlphaFoldDB" id="A0A8T3C5X3"/>
<comment type="caution">
    <text evidence="1">The sequence shown here is derived from an EMBL/GenBank/DDBJ whole genome shotgun (WGS) entry which is preliminary data.</text>
</comment>
<name>A0A8T3C5X3_DENNO</name>
<evidence type="ECO:0000313" key="1">
    <source>
        <dbReference type="EMBL" id="KAI0527205.1"/>
    </source>
</evidence>
<dbReference type="EMBL" id="JAGYWB010000003">
    <property type="protein sequence ID" value="KAI0527205.1"/>
    <property type="molecule type" value="Genomic_DNA"/>
</dbReference>
<organism evidence="1 2">
    <name type="scientific">Dendrobium nobile</name>
    <name type="common">Orchid</name>
    <dbReference type="NCBI Taxonomy" id="94219"/>
    <lineage>
        <taxon>Eukaryota</taxon>
        <taxon>Viridiplantae</taxon>
        <taxon>Streptophyta</taxon>
        <taxon>Embryophyta</taxon>
        <taxon>Tracheophyta</taxon>
        <taxon>Spermatophyta</taxon>
        <taxon>Magnoliopsida</taxon>
        <taxon>Liliopsida</taxon>
        <taxon>Asparagales</taxon>
        <taxon>Orchidaceae</taxon>
        <taxon>Epidendroideae</taxon>
        <taxon>Malaxideae</taxon>
        <taxon>Dendrobiinae</taxon>
        <taxon>Dendrobium</taxon>
    </lineage>
</organism>
<proteinExistence type="predicted"/>
<accession>A0A8T3C5X3</accession>
<evidence type="ECO:0000313" key="2">
    <source>
        <dbReference type="Proteomes" id="UP000829196"/>
    </source>
</evidence>
<protein>
    <submittedName>
        <fullName evidence="1">Uncharacterized protein</fullName>
    </submittedName>
</protein>
<gene>
    <name evidence="1" type="ORF">KFK09_002804</name>
</gene>
<keyword evidence="2" id="KW-1185">Reference proteome</keyword>
<sequence>MINELDDALIMYRVLINLRVDDYDIEVKYDKDGDVIRLSKLGHGSGLGPTWN</sequence>
<dbReference type="SMR" id="A0A8T3C5X3"/>
<reference evidence="1" key="1">
    <citation type="journal article" date="2022" name="Front. Genet.">
        <title>Chromosome-Scale Assembly of the Dendrobium nobile Genome Provides Insights Into the Molecular Mechanism of the Biosynthesis of the Medicinal Active Ingredient of Dendrobium.</title>
        <authorList>
            <person name="Xu Q."/>
            <person name="Niu S.-C."/>
            <person name="Li K.-L."/>
            <person name="Zheng P.-J."/>
            <person name="Zhang X.-J."/>
            <person name="Jia Y."/>
            <person name="Liu Y."/>
            <person name="Niu Y.-X."/>
            <person name="Yu L.-H."/>
            <person name="Chen D.-F."/>
            <person name="Zhang G.-Q."/>
        </authorList>
    </citation>
    <scope>NUCLEOTIDE SEQUENCE</scope>
    <source>
        <tissue evidence="1">Leaf</tissue>
    </source>
</reference>
<dbReference type="Proteomes" id="UP000829196">
    <property type="component" value="Unassembled WGS sequence"/>
</dbReference>